<proteinExistence type="predicted"/>
<dbReference type="AlphaFoldDB" id="A0A5B1CP18"/>
<evidence type="ECO:0000259" key="5">
    <source>
        <dbReference type="PROSITE" id="PS51192"/>
    </source>
</evidence>
<sequence>MRRSSDILQSSNMQLPKLRCAAFVPAYIMTPHKALQQYFGYENFRTSQSSVIDHVLGGNHAMVVMPTGMGKSLCYQIPALVSDDLTLVLSPLVALMKDQVDALVSRGIDAAFINSSLDRETRLQRYDEVAAGKYRILYVTPERFRKADFCEIMRSRKVGLLAIDEAHCVSQWGHDFRPDYSRIAEIRDLIGNPTTIALTATATAECRDDIYRVIGIESSQIRLFHEGIDRPNLTLDVCPVLDEDEKVQQIVETLRSDQYAGGSVILYFSLIKTLQRISDQLFRQGVDHVCYHGDLNRGQRRRIQDDFMTGDADVVLATNAFGMGVDKSDIRIVMHVETPGSIESYYQEVGRAGRDDRPSLCRWLYDQSDLMTQMQFIEWSNPDADFYGRVYTMLTENNEQCRAFGLQWMNERLQKVSRHDHRLATAISMLDRQGVIAGPREPECFELLSDLPTFFRDEDQLAEKKRRDQERLYAMVQYAAWEGDRKEFLNDYFLG</sequence>
<dbReference type="GO" id="GO:0043138">
    <property type="term" value="F:3'-5' DNA helicase activity"/>
    <property type="evidence" value="ECO:0007669"/>
    <property type="project" value="TreeGrafter"/>
</dbReference>
<dbReference type="FunFam" id="3.40.50.300:FF:001363">
    <property type="entry name" value="ATP-dependent DNA helicase RecQ"/>
    <property type="match status" value="1"/>
</dbReference>
<dbReference type="InterPro" id="IPR004589">
    <property type="entry name" value="DNA_helicase_ATP-dep_RecQ"/>
</dbReference>
<dbReference type="PROSITE" id="PS51192">
    <property type="entry name" value="HELICASE_ATP_BIND_1"/>
    <property type="match status" value="1"/>
</dbReference>
<dbReference type="FunFam" id="3.40.50.300:FF:002143">
    <property type="entry name" value="ATP-dependent DNA helicase RecQ"/>
    <property type="match status" value="1"/>
</dbReference>
<dbReference type="InterPro" id="IPR011545">
    <property type="entry name" value="DEAD/DEAH_box_helicase_dom"/>
</dbReference>
<dbReference type="GO" id="GO:0005524">
    <property type="term" value="F:ATP binding"/>
    <property type="evidence" value="ECO:0007669"/>
    <property type="project" value="UniProtKB-KW"/>
</dbReference>
<dbReference type="InterPro" id="IPR014001">
    <property type="entry name" value="Helicase_ATP-bd"/>
</dbReference>
<dbReference type="GO" id="GO:0006310">
    <property type="term" value="P:DNA recombination"/>
    <property type="evidence" value="ECO:0007669"/>
    <property type="project" value="InterPro"/>
</dbReference>
<dbReference type="GO" id="GO:0003676">
    <property type="term" value="F:nucleic acid binding"/>
    <property type="evidence" value="ECO:0007669"/>
    <property type="project" value="InterPro"/>
</dbReference>
<dbReference type="CDD" id="cd17920">
    <property type="entry name" value="DEXHc_RecQ"/>
    <property type="match status" value="1"/>
</dbReference>
<dbReference type="EC" id="3.6.4.12" evidence="7"/>
<dbReference type="GO" id="GO:0006281">
    <property type="term" value="P:DNA repair"/>
    <property type="evidence" value="ECO:0007669"/>
    <property type="project" value="TreeGrafter"/>
</dbReference>
<dbReference type="PANTHER" id="PTHR13710">
    <property type="entry name" value="DNA HELICASE RECQ FAMILY MEMBER"/>
    <property type="match status" value="1"/>
</dbReference>
<dbReference type="GO" id="GO:0016787">
    <property type="term" value="F:hydrolase activity"/>
    <property type="evidence" value="ECO:0007669"/>
    <property type="project" value="UniProtKB-KW"/>
</dbReference>
<evidence type="ECO:0000313" key="8">
    <source>
        <dbReference type="Proteomes" id="UP000322699"/>
    </source>
</evidence>
<dbReference type="PROSITE" id="PS51194">
    <property type="entry name" value="HELICASE_CTER"/>
    <property type="match status" value="1"/>
</dbReference>
<evidence type="ECO:0000313" key="7">
    <source>
        <dbReference type="EMBL" id="KAA1262112.1"/>
    </source>
</evidence>
<reference evidence="7 8" key="1">
    <citation type="submission" date="2019-08" db="EMBL/GenBank/DDBJ databases">
        <title>Deep-cultivation of Planctomycetes and their phenomic and genomic characterization uncovers novel biology.</title>
        <authorList>
            <person name="Wiegand S."/>
            <person name="Jogler M."/>
            <person name="Boedeker C."/>
            <person name="Pinto D."/>
            <person name="Vollmers J."/>
            <person name="Rivas-Marin E."/>
            <person name="Kohn T."/>
            <person name="Peeters S.H."/>
            <person name="Heuer A."/>
            <person name="Rast P."/>
            <person name="Oberbeckmann S."/>
            <person name="Bunk B."/>
            <person name="Jeske O."/>
            <person name="Meyerdierks A."/>
            <person name="Storesund J.E."/>
            <person name="Kallscheuer N."/>
            <person name="Luecker S."/>
            <person name="Lage O.M."/>
            <person name="Pohl T."/>
            <person name="Merkel B.J."/>
            <person name="Hornburger P."/>
            <person name="Mueller R.-W."/>
            <person name="Bruemmer F."/>
            <person name="Labrenz M."/>
            <person name="Spormann A.M."/>
            <person name="Op Den Camp H."/>
            <person name="Overmann J."/>
            <person name="Amann R."/>
            <person name="Jetten M.S.M."/>
            <person name="Mascher T."/>
            <person name="Medema M.H."/>
            <person name="Devos D.P."/>
            <person name="Kaster A.-K."/>
            <person name="Ovreas L."/>
            <person name="Rohde M."/>
            <person name="Galperin M.Y."/>
            <person name="Jogler C."/>
        </authorList>
    </citation>
    <scope>NUCLEOTIDE SEQUENCE [LARGE SCALE GENOMIC DNA]</scope>
    <source>
        <strain evidence="7 8">LF1</strain>
    </source>
</reference>
<keyword evidence="1" id="KW-0547">Nucleotide-binding</keyword>
<evidence type="ECO:0000256" key="3">
    <source>
        <dbReference type="ARBA" id="ARBA00022806"/>
    </source>
</evidence>
<keyword evidence="3 7" id="KW-0347">Helicase</keyword>
<protein>
    <submittedName>
        <fullName evidence="7">ATP-dependent DNA helicase RecQ</fullName>
        <ecNumber evidence="7">3.6.4.12</ecNumber>
    </submittedName>
</protein>
<feature type="domain" description="Helicase C-terminal" evidence="6">
    <location>
        <begin position="246"/>
        <end position="398"/>
    </location>
</feature>
<evidence type="ECO:0000259" key="6">
    <source>
        <dbReference type="PROSITE" id="PS51194"/>
    </source>
</evidence>
<name>A0A5B1CP18_9BACT</name>
<dbReference type="SMART" id="SM00490">
    <property type="entry name" value="HELICc"/>
    <property type="match status" value="1"/>
</dbReference>
<evidence type="ECO:0000256" key="1">
    <source>
        <dbReference type="ARBA" id="ARBA00022741"/>
    </source>
</evidence>
<dbReference type="InterPro" id="IPR001650">
    <property type="entry name" value="Helicase_C-like"/>
</dbReference>
<dbReference type="GO" id="GO:0009378">
    <property type="term" value="F:four-way junction helicase activity"/>
    <property type="evidence" value="ECO:0007669"/>
    <property type="project" value="TreeGrafter"/>
</dbReference>
<dbReference type="Pfam" id="PF00270">
    <property type="entry name" value="DEAD"/>
    <property type="match status" value="1"/>
</dbReference>
<dbReference type="Proteomes" id="UP000322699">
    <property type="component" value="Unassembled WGS sequence"/>
</dbReference>
<evidence type="ECO:0000256" key="4">
    <source>
        <dbReference type="ARBA" id="ARBA00022840"/>
    </source>
</evidence>
<dbReference type="SUPFAM" id="SSF52540">
    <property type="entry name" value="P-loop containing nucleoside triphosphate hydrolases"/>
    <property type="match status" value="1"/>
</dbReference>
<dbReference type="PANTHER" id="PTHR13710:SF150">
    <property type="entry name" value="ATP-DEPENDENT DNA HELICASE RECQ"/>
    <property type="match status" value="1"/>
</dbReference>
<dbReference type="GO" id="GO:0005694">
    <property type="term" value="C:chromosome"/>
    <property type="evidence" value="ECO:0007669"/>
    <property type="project" value="TreeGrafter"/>
</dbReference>
<comment type="caution">
    <text evidence="7">The sequence shown here is derived from an EMBL/GenBank/DDBJ whole genome shotgun (WGS) entry which is preliminary data.</text>
</comment>
<accession>A0A5B1CP18</accession>
<keyword evidence="2 7" id="KW-0378">Hydrolase</keyword>
<feature type="domain" description="Helicase ATP-binding" evidence="5">
    <location>
        <begin position="52"/>
        <end position="220"/>
    </location>
</feature>
<dbReference type="Pfam" id="PF00271">
    <property type="entry name" value="Helicase_C"/>
    <property type="match status" value="1"/>
</dbReference>
<evidence type="ECO:0000256" key="2">
    <source>
        <dbReference type="ARBA" id="ARBA00022801"/>
    </source>
</evidence>
<dbReference type="SMART" id="SM00487">
    <property type="entry name" value="DEXDc"/>
    <property type="match status" value="1"/>
</dbReference>
<keyword evidence="8" id="KW-1185">Reference proteome</keyword>
<dbReference type="GO" id="GO:0005737">
    <property type="term" value="C:cytoplasm"/>
    <property type="evidence" value="ECO:0007669"/>
    <property type="project" value="TreeGrafter"/>
</dbReference>
<keyword evidence="4" id="KW-0067">ATP-binding</keyword>
<organism evidence="7 8">
    <name type="scientific">Rubripirellula obstinata</name>
    <dbReference type="NCBI Taxonomy" id="406547"/>
    <lineage>
        <taxon>Bacteria</taxon>
        <taxon>Pseudomonadati</taxon>
        <taxon>Planctomycetota</taxon>
        <taxon>Planctomycetia</taxon>
        <taxon>Pirellulales</taxon>
        <taxon>Pirellulaceae</taxon>
        <taxon>Rubripirellula</taxon>
    </lineage>
</organism>
<dbReference type="Gene3D" id="3.40.50.300">
    <property type="entry name" value="P-loop containing nucleotide triphosphate hydrolases"/>
    <property type="match status" value="2"/>
</dbReference>
<dbReference type="NCBIfam" id="TIGR00614">
    <property type="entry name" value="recQ_fam"/>
    <property type="match status" value="1"/>
</dbReference>
<gene>
    <name evidence="7" type="primary">recQ_5</name>
    <name evidence="7" type="ORF">LF1_46730</name>
</gene>
<dbReference type="EMBL" id="VRLW01000001">
    <property type="protein sequence ID" value="KAA1262112.1"/>
    <property type="molecule type" value="Genomic_DNA"/>
</dbReference>
<dbReference type="InterPro" id="IPR027417">
    <property type="entry name" value="P-loop_NTPase"/>
</dbReference>